<organism evidence="1 2">
    <name type="scientific">Streptomyces corynorhini</name>
    <dbReference type="NCBI Taxonomy" id="2282652"/>
    <lineage>
        <taxon>Bacteria</taxon>
        <taxon>Bacillati</taxon>
        <taxon>Actinomycetota</taxon>
        <taxon>Actinomycetes</taxon>
        <taxon>Kitasatosporales</taxon>
        <taxon>Streptomycetaceae</taxon>
        <taxon>Streptomyces</taxon>
    </lineage>
</organism>
<accession>A0A370BL93</accession>
<gene>
    <name evidence="1" type="ORF">DVH02_00080</name>
</gene>
<keyword evidence="2" id="KW-1185">Reference proteome</keyword>
<evidence type="ECO:0000313" key="1">
    <source>
        <dbReference type="EMBL" id="RDG40095.1"/>
    </source>
</evidence>
<name>A0A370BL93_9ACTN</name>
<dbReference type="RefSeq" id="WP_114621573.1">
    <property type="nucleotide sequence ID" value="NZ_QQNA01000001.1"/>
</dbReference>
<protein>
    <submittedName>
        <fullName evidence="1">Uncharacterized protein</fullName>
    </submittedName>
</protein>
<proteinExistence type="predicted"/>
<sequence>MNDLTAKLSQEQTVLLNTMAQQYLMEGVWPVWSFTVATLDNYDLEAEKLIRSLPRIGSQGNIGISYGLTSQSSPYFADDDRPSLTIAACLHLPELQPYMSEPFLRVLHVLIGMQRSAHISTQEAARPRFTIDDIKQELPGLPESFAARLPDVLALEPATWGGSSGGTAAAGTWWRELRREIRRYKDAKTLHDYVQTTARLVAAQANEIPGAAPIVPVPVSNAVPGPGPYVDEALIADLKAKNTVLQLDKLLALVGELNTNHADRHPYACQMLLRAILDHVPPAFGRRTFEQVVANVAFGKTDKAYIRKLTDFRTSADDALHRPMSTRPSRLSMDDLPPRTYINALLQNVLDSLPTVPQPTAPVTAP</sequence>
<dbReference type="OrthoDB" id="4143660at2"/>
<dbReference type="EMBL" id="QQNA01000001">
    <property type="protein sequence ID" value="RDG40095.1"/>
    <property type="molecule type" value="Genomic_DNA"/>
</dbReference>
<reference evidence="1 2" key="1">
    <citation type="submission" date="2018-07" db="EMBL/GenBank/DDBJ databases">
        <title>Streptomyces species from bats.</title>
        <authorList>
            <person name="Dunlap C."/>
        </authorList>
    </citation>
    <scope>NUCLEOTIDE SEQUENCE [LARGE SCALE GENOMIC DNA]</scope>
    <source>
        <strain evidence="1 2">AC230</strain>
    </source>
</reference>
<evidence type="ECO:0000313" key="2">
    <source>
        <dbReference type="Proteomes" id="UP000253741"/>
    </source>
</evidence>
<comment type="caution">
    <text evidence="1">The sequence shown here is derived from an EMBL/GenBank/DDBJ whole genome shotgun (WGS) entry which is preliminary data.</text>
</comment>
<dbReference type="AlphaFoldDB" id="A0A370BL93"/>
<dbReference type="Proteomes" id="UP000253741">
    <property type="component" value="Unassembled WGS sequence"/>
</dbReference>